<dbReference type="PRINTS" id="PR00037">
    <property type="entry name" value="HTHLACR"/>
</dbReference>
<dbReference type="KEGG" id="daa:AKL17_2061"/>
<feature type="domain" description="HTH deoR-type" evidence="4">
    <location>
        <begin position="3"/>
        <end position="58"/>
    </location>
</feature>
<dbReference type="STRING" id="1335048.AKL17_2061"/>
<dbReference type="GO" id="GO:0003677">
    <property type="term" value="F:DNA binding"/>
    <property type="evidence" value="ECO:0007669"/>
    <property type="project" value="UniProtKB-KW"/>
</dbReference>
<keyword evidence="3" id="KW-0804">Transcription</keyword>
<dbReference type="InterPro" id="IPR037171">
    <property type="entry name" value="NagB/RpiA_transferase-like"/>
</dbReference>
<dbReference type="InterPro" id="IPR036388">
    <property type="entry name" value="WH-like_DNA-bd_sf"/>
</dbReference>
<evidence type="ECO:0000256" key="1">
    <source>
        <dbReference type="ARBA" id="ARBA00023015"/>
    </source>
</evidence>
<evidence type="ECO:0000256" key="3">
    <source>
        <dbReference type="ARBA" id="ARBA00023163"/>
    </source>
</evidence>
<dbReference type="PATRIC" id="fig|1335048.3.peg.2151"/>
<dbReference type="SUPFAM" id="SSF46785">
    <property type="entry name" value="Winged helix' DNA-binding domain"/>
    <property type="match status" value="1"/>
</dbReference>
<dbReference type="SMART" id="SM00420">
    <property type="entry name" value="HTH_DEOR"/>
    <property type="match status" value="1"/>
</dbReference>
<gene>
    <name evidence="5" type="ORF">AKL17_2061</name>
</gene>
<sequence length="251" mass="26632">MKPKARQAGIAEAIGQEGQMSVEALADRFGVSAETIRRDLAQLAEGGLVQKVHGGAKRLRLLSEGSFQERMTQNAAAKRIIAEKLLELVEPGDTLFIDTGSTTVIAADVLAPVGGFTVITNSLRIAQIFARADRGNRVFLLGGGFNSGNDQTVGPVALAQIAAFQADHALLTVAGFDVLAGATDADFDESQVARAMIENSDQVILLVDGSKIGRKAAFRVCPARRVDLLVTEDTPDPALQARLRAAEVAWR</sequence>
<dbReference type="SMART" id="SM01134">
    <property type="entry name" value="DeoRC"/>
    <property type="match status" value="1"/>
</dbReference>
<dbReference type="InterPro" id="IPR001034">
    <property type="entry name" value="DeoR_HTH"/>
</dbReference>
<dbReference type="InterPro" id="IPR014036">
    <property type="entry name" value="DeoR-like_C"/>
</dbReference>
<dbReference type="Proteomes" id="UP000076128">
    <property type="component" value="Chromosome"/>
</dbReference>
<evidence type="ECO:0000256" key="2">
    <source>
        <dbReference type="ARBA" id="ARBA00023125"/>
    </source>
</evidence>
<dbReference type="Pfam" id="PF00455">
    <property type="entry name" value="DeoRC"/>
    <property type="match status" value="1"/>
</dbReference>
<keyword evidence="2" id="KW-0238">DNA-binding</keyword>
<keyword evidence="6" id="KW-1185">Reference proteome</keyword>
<name>A0A159Z4Q6_9RHOB</name>
<keyword evidence="1" id="KW-0805">Transcription regulation</keyword>
<reference evidence="5 6" key="1">
    <citation type="submission" date="2015-09" db="EMBL/GenBank/DDBJ databases">
        <title>Complete genome sequence of Defluviimonas alba cai42t isolated from an oilfield in Xinjiang.</title>
        <authorList>
            <person name="Geng S."/>
            <person name="Pan X."/>
            <person name="Wu X."/>
        </authorList>
    </citation>
    <scope>NUCLEOTIDE SEQUENCE [LARGE SCALE GENOMIC DNA]</scope>
    <source>
        <strain evidence="6">cai42</strain>
    </source>
</reference>
<dbReference type="GO" id="GO:0003700">
    <property type="term" value="F:DNA-binding transcription factor activity"/>
    <property type="evidence" value="ECO:0007669"/>
    <property type="project" value="InterPro"/>
</dbReference>
<dbReference type="InterPro" id="IPR050313">
    <property type="entry name" value="Carb_Metab_HTH_regulators"/>
</dbReference>
<evidence type="ECO:0000313" key="6">
    <source>
        <dbReference type="Proteomes" id="UP000076128"/>
    </source>
</evidence>
<dbReference type="RefSeq" id="WP_066812937.1">
    <property type="nucleotide sequence ID" value="NZ_CP012661.1"/>
</dbReference>
<dbReference type="PROSITE" id="PS51000">
    <property type="entry name" value="HTH_DEOR_2"/>
    <property type="match status" value="1"/>
</dbReference>
<dbReference type="AlphaFoldDB" id="A0A159Z4Q6"/>
<dbReference type="Gene3D" id="3.40.50.1360">
    <property type="match status" value="1"/>
</dbReference>
<dbReference type="PANTHER" id="PTHR30363:SF44">
    <property type="entry name" value="AGA OPERON TRANSCRIPTIONAL REPRESSOR-RELATED"/>
    <property type="match status" value="1"/>
</dbReference>
<organism evidence="5 6">
    <name type="scientific">Frigidibacter mobilis</name>
    <dbReference type="NCBI Taxonomy" id="1335048"/>
    <lineage>
        <taxon>Bacteria</taxon>
        <taxon>Pseudomonadati</taxon>
        <taxon>Pseudomonadota</taxon>
        <taxon>Alphaproteobacteria</taxon>
        <taxon>Rhodobacterales</taxon>
        <taxon>Paracoccaceae</taxon>
        <taxon>Frigidibacter</taxon>
    </lineage>
</organism>
<dbReference type="OrthoDB" id="9816363at2"/>
<accession>A0A159Z4Q6</accession>
<dbReference type="Gene3D" id="1.10.10.10">
    <property type="entry name" value="Winged helix-like DNA-binding domain superfamily/Winged helix DNA-binding domain"/>
    <property type="match status" value="1"/>
</dbReference>
<evidence type="ECO:0000313" key="5">
    <source>
        <dbReference type="EMBL" id="AMY69308.1"/>
    </source>
</evidence>
<dbReference type="PANTHER" id="PTHR30363">
    <property type="entry name" value="HTH-TYPE TRANSCRIPTIONAL REGULATOR SRLR-RELATED"/>
    <property type="match status" value="1"/>
</dbReference>
<evidence type="ECO:0000259" key="4">
    <source>
        <dbReference type="PROSITE" id="PS51000"/>
    </source>
</evidence>
<dbReference type="InterPro" id="IPR018356">
    <property type="entry name" value="Tscrpt_reg_HTH_DeoR_CS"/>
</dbReference>
<dbReference type="SUPFAM" id="SSF100950">
    <property type="entry name" value="NagB/RpiA/CoA transferase-like"/>
    <property type="match status" value="1"/>
</dbReference>
<dbReference type="PROSITE" id="PS00894">
    <property type="entry name" value="HTH_DEOR_1"/>
    <property type="match status" value="1"/>
</dbReference>
<dbReference type="InterPro" id="IPR036390">
    <property type="entry name" value="WH_DNA-bd_sf"/>
</dbReference>
<proteinExistence type="predicted"/>
<dbReference type="Pfam" id="PF08220">
    <property type="entry name" value="HTH_DeoR"/>
    <property type="match status" value="1"/>
</dbReference>
<protein>
    <submittedName>
        <fullName evidence="5">DeoR family transcriptional regulator</fullName>
    </submittedName>
</protein>
<dbReference type="EMBL" id="CP012661">
    <property type="protein sequence ID" value="AMY69308.1"/>
    <property type="molecule type" value="Genomic_DNA"/>
</dbReference>